<comment type="caution">
    <text evidence="9">The sequence shown here is derived from an EMBL/GenBank/DDBJ whole genome shotgun (WGS) entry which is preliminary data.</text>
</comment>
<dbReference type="Gene3D" id="1.20.1250.20">
    <property type="entry name" value="MFS general substrate transporter like domains"/>
    <property type="match status" value="1"/>
</dbReference>
<evidence type="ECO:0000256" key="4">
    <source>
        <dbReference type="ARBA" id="ARBA00022692"/>
    </source>
</evidence>
<evidence type="ECO:0000256" key="7">
    <source>
        <dbReference type="SAM" id="Phobius"/>
    </source>
</evidence>
<dbReference type="Proteomes" id="UP000319865">
    <property type="component" value="Unassembled WGS sequence"/>
</dbReference>
<feature type="transmembrane region" description="Helical" evidence="7">
    <location>
        <begin position="171"/>
        <end position="190"/>
    </location>
</feature>
<feature type="domain" description="Major facilitator superfamily (MFS) profile" evidence="8">
    <location>
        <begin position="16"/>
        <end position="397"/>
    </location>
</feature>
<dbReference type="PANTHER" id="PTHR23517:SF13">
    <property type="entry name" value="MAJOR FACILITATOR SUPERFAMILY MFS_1"/>
    <property type="match status" value="1"/>
</dbReference>
<dbReference type="SUPFAM" id="SSF103473">
    <property type="entry name" value="MFS general substrate transporter"/>
    <property type="match status" value="1"/>
</dbReference>
<keyword evidence="2" id="KW-0813">Transport</keyword>
<evidence type="ECO:0000256" key="5">
    <source>
        <dbReference type="ARBA" id="ARBA00022989"/>
    </source>
</evidence>
<feature type="transmembrane region" description="Helical" evidence="7">
    <location>
        <begin position="217"/>
        <end position="238"/>
    </location>
</feature>
<dbReference type="EMBL" id="VFQE01000002">
    <property type="protein sequence ID" value="TQN37763.1"/>
    <property type="molecule type" value="Genomic_DNA"/>
</dbReference>
<dbReference type="GO" id="GO:0022857">
    <property type="term" value="F:transmembrane transporter activity"/>
    <property type="evidence" value="ECO:0007669"/>
    <property type="project" value="InterPro"/>
</dbReference>
<feature type="transmembrane region" description="Helical" evidence="7">
    <location>
        <begin position="280"/>
        <end position="301"/>
    </location>
</feature>
<dbReference type="GO" id="GO:0005886">
    <property type="term" value="C:plasma membrane"/>
    <property type="evidence" value="ECO:0007669"/>
    <property type="project" value="UniProtKB-SubCell"/>
</dbReference>
<keyword evidence="3" id="KW-1003">Cell membrane</keyword>
<feature type="transmembrane region" description="Helical" evidence="7">
    <location>
        <begin position="141"/>
        <end position="165"/>
    </location>
</feature>
<accession>A0A543P169</accession>
<feature type="transmembrane region" description="Helical" evidence="7">
    <location>
        <begin position="82"/>
        <end position="99"/>
    </location>
</feature>
<evidence type="ECO:0000259" key="8">
    <source>
        <dbReference type="PROSITE" id="PS50850"/>
    </source>
</evidence>
<dbReference type="InterPro" id="IPR011701">
    <property type="entry name" value="MFS"/>
</dbReference>
<evidence type="ECO:0000313" key="9">
    <source>
        <dbReference type="EMBL" id="TQN37763.1"/>
    </source>
</evidence>
<evidence type="ECO:0000256" key="6">
    <source>
        <dbReference type="ARBA" id="ARBA00023136"/>
    </source>
</evidence>
<reference evidence="9 10" key="1">
    <citation type="submission" date="2019-06" db="EMBL/GenBank/DDBJ databases">
        <title>Sequencing the genomes of 1000 actinobacteria strains.</title>
        <authorList>
            <person name="Klenk H.-P."/>
        </authorList>
    </citation>
    <scope>NUCLEOTIDE SEQUENCE [LARGE SCALE GENOMIC DNA]</scope>
    <source>
        <strain evidence="9 10">DSM 46837</strain>
    </source>
</reference>
<evidence type="ECO:0000256" key="1">
    <source>
        <dbReference type="ARBA" id="ARBA00004651"/>
    </source>
</evidence>
<feature type="transmembrane region" description="Helical" evidence="7">
    <location>
        <begin position="15"/>
        <end position="33"/>
    </location>
</feature>
<dbReference type="AlphaFoldDB" id="A0A543P169"/>
<protein>
    <submittedName>
        <fullName evidence="9">Putative MFS family arabinose efflux permease</fullName>
    </submittedName>
</protein>
<evidence type="ECO:0000313" key="10">
    <source>
        <dbReference type="Proteomes" id="UP000319865"/>
    </source>
</evidence>
<comment type="subcellular location">
    <subcellularLocation>
        <location evidence="1">Cell membrane</location>
        <topology evidence="1">Multi-pass membrane protein</topology>
    </subcellularLocation>
</comment>
<evidence type="ECO:0000256" key="3">
    <source>
        <dbReference type="ARBA" id="ARBA00022475"/>
    </source>
</evidence>
<dbReference type="InterPro" id="IPR036259">
    <property type="entry name" value="MFS_trans_sf"/>
</dbReference>
<keyword evidence="5 7" id="KW-1133">Transmembrane helix</keyword>
<proteinExistence type="predicted"/>
<feature type="transmembrane region" description="Helical" evidence="7">
    <location>
        <begin position="253"/>
        <end position="273"/>
    </location>
</feature>
<dbReference type="PANTHER" id="PTHR23517">
    <property type="entry name" value="RESISTANCE PROTEIN MDTM, PUTATIVE-RELATED-RELATED"/>
    <property type="match status" value="1"/>
</dbReference>
<feature type="transmembrane region" description="Helical" evidence="7">
    <location>
        <begin position="342"/>
        <end position="364"/>
    </location>
</feature>
<dbReference type="InterPro" id="IPR050171">
    <property type="entry name" value="MFS_Transporters"/>
</dbReference>
<dbReference type="PROSITE" id="PS00216">
    <property type="entry name" value="SUGAR_TRANSPORT_1"/>
    <property type="match status" value="1"/>
</dbReference>
<dbReference type="InterPro" id="IPR020846">
    <property type="entry name" value="MFS_dom"/>
</dbReference>
<evidence type="ECO:0000256" key="2">
    <source>
        <dbReference type="ARBA" id="ARBA00022448"/>
    </source>
</evidence>
<feature type="transmembrane region" description="Helical" evidence="7">
    <location>
        <begin position="376"/>
        <end position="393"/>
    </location>
</feature>
<dbReference type="PROSITE" id="PS50850">
    <property type="entry name" value="MFS"/>
    <property type="match status" value="1"/>
</dbReference>
<feature type="transmembrane region" description="Helical" evidence="7">
    <location>
        <begin position="45"/>
        <end position="70"/>
    </location>
</feature>
<keyword evidence="10" id="KW-1185">Reference proteome</keyword>
<gene>
    <name evidence="9" type="ORF">FHU33_4429</name>
</gene>
<dbReference type="InterPro" id="IPR005829">
    <property type="entry name" value="Sugar_transporter_CS"/>
</dbReference>
<sequence length="422" mass="42991">MLPVVPVSRRLPRAAAFWSVAVFLVLMLAASGVPSPLYRVYQERFGFSAGVLTTVFGIYCFALLASLLVVGALSDHVGRRPVLVAAFVLEAAAMALFLFADGVGWLLTARVVQGLATGALTSTLGASLLDLQHRDRPLGAFINSASPGLGLSIGAAGAGLLVQFVPSPTDWVFGVLTVVFLLAAVGTVLLPESSPRLPGALASLRPRVHVPPVHRRAFVVALPILVACWALGGLYASLGPSLVADVFAIDNHLVGGLLILALNGTGIAGSVALRTSPPERALLVGALVFTVGVAGTIGALFATSAPLLFTAAVVTGFGFGAAFLGAVATITHGVAPGSRAGLLASVFVVGYLAFSLPAIAAGIAVEEFGLTRTTEVYGAVVVLLALLAVAGLLRARRSVGTLAPVERAEVFSDARSPAQLPG</sequence>
<dbReference type="Pfam" id="PF07690">
    <property type="entry name" value="MFS_1"/>
    <property type="match status" value="1"/>
</dbReference>
<organism evidence="9 10">
    <name type="scientific">Blastococcus colisei</name>
    <dbReference type="NCBI Taxonomy" id="1564162"/>
    <lineage>
        <taxon>Bacteria</taxon>
        <taxon>Bacillati</taxon>
        <taxon>Actinomycetota</taxon>
        <taxon>Actinomycetes</taxon>
        <taxon>Geodermatophilales</taxon>
        <taxon>Geodermatophilaceae</taxon>
        <taxon>Blastococcus</taxon>
    </lineage>
</organism>
<feature type="transmembrane region" description="Helical" evidence="7">
    <location>
        <begin position="307"/>
        <end position="330"/>
    </location>
</feature>
<keyword evidence="4 7" id="KW-0812">Transmembrane</keyword>
<name>A0A543P169_9ACTN</name>
<keyword evidence="6 7" id="KW-0472">Membrane</keyword>